<dbReference type="PANTHER" id="PTHR46375">
    <property type="entry name" value="KELCH REPEAT AND BTB DOMAIN-CONTAINING PROTEIN 13-RELATED"/>
    <property type="match status" value="1"/>
</dbReference>
<organism evidence="3">
    <name type="scientific">Cladocopium goreaui</name>
    <dbReference type="NCBI Taxonomy" id="2562237"/>
    <lineage>
        <taxon>Eukaryota</taxon>
        <taxon>Sar</taxon>
        <taxon>Alveolata</taxon>
        <taxon>Dinophyceae</taxon>
        <taxon>Suessiales</taxon>
        <taxon>Symbiodiniaceae</taxon>
        <taxon>Cladocopium</taxon>
    </lineage>
</organism>
<dbReference type="EMBL" id="CAMXCT020003583">
    <property type="protein sequence ID" value="CAL1158609.1"/>
    <property type="molecule type" value="Genomic_DNA"/>
</dbReference>
<feature type="compositionally biased region" description="Basic and acidic residues" evidence="1">
    <location>
        <begin position="407"/>
        <end position="424"/>
    </location>
</feature>
<gene>
    <name evidence="3" type="ORF">C1SCF055_LOCUS30975</name>
</gene>
<protein>
    <submittedName>
        <fullName evidence="5">Kelch-like protein</fullName>
    </submittedName>
</protein>
<reference evidence="4" key="2">
    <citation type="submission" date="2024-04" db="EMBL/GenBank/DDBJ databases">
        <authorList>
            <person name="Chen Y."/>
            <person name="Shah S."/>
            <person name="Dougan E. K."/>
            <person name="Thang M."/>
            <person name="Chan C."/>
        </authorList>
    </citation>
    <scope>NUCLEOTIDE SEQUENCE [LARGE SCALE GENOMIC DNA]</scope>
</reference>
<feature type="compositionally biased region" description="Basic and acidic residues" evidence="1">
    <location>
        <begin position="304"/>
        <end position="328"/>
    </location>
</feature>
<accession>A0A9P1D9L9</accession>
<evidence type="ECO:0000313" key="6">
    <source>
        <dbReference type="Proteomes" id="UP001152797"/>
    </source>
</evidence>
<dbReference type="InterPro" id="IPR012317">
    <property type="entry name" value="Poly(ADP-ribose)pol_cat_dom"/>
</dbReference>
<dbReference type="Gene3D" id="2.120.10.80">
    <property type="entry name" value="Kelch-type beta propeller"/>
    <property type="match status" value="2"/>
</dbReference>
<dbReference type="Gene3D" id="3.90.228.10">
    <property type="match status" value="1"/>
</dbReference>
<dbReference type="PANTHER" id="PTHR46375:SF3">
    <property type="entry name" value="KELCH REPEAT AND BTB DOMAIN-CONTAINING PROTEIN 13"/>
    <property type="match status" value="1"/>
</dbReference>
<dbReference type="OrthoDB" id="408470at2759"/>
<dbReference type="GO" id="GO:0003950">
    <property type="term" value="F:NAD+ poly-ADP-ribosyltransferase activity"/>
    <property type="evidence" value="ECO:0007669"/>
    <property type="project" value="InterPro"/>
</dbReference>
<dbReference type="InterPro" id="IPR011043">
    <property type="entry name" value="Gal_Oxase/kelch_b-propeller"/>
</dbReference>
<sequence>MAWQTRRPHHWSSEGQPPCRQDLRPWSEEGMAVCSYFYEAMPEGTSVERLERFESQASYLPFAAYRQAVAAELQKDVEHVELWLFHGTEPRRDPMISDDAVNAVLDNGFRISHANLDVRHNRYGVGVYFARDPRLAHYFAQMSSVLHRVALPRKNCPTEVILARVVVGRCATKAAVKEQRQLLRPEHREPPTGFHSCTSDSLPGREVIVFPGSPGTPAYPAYVITYKCSSAPNNPYRDPDLLRVDFEDRGGANIFQRYRAHFRKCLNFPKAANTPVTRRSSFPTELEKLEVRRERPSTCSQRYRHAESKMDGPAKATDGGKHTADRSARSAPNTPRLTQSHLAKKNAKHKEAGGKPGVPRTRRGRRASSPAVPQQDVSVQDEPRAASAGQEVPVRTLWIFDAEHADSGQSDVRLEDPQSSKPEPEEPLPLSCQARRRSGFALSEAVTWRAAAPLPVVACRLAAATVPDRTAVMALGGADALGFSLDAAHIFENSKWTALPPLPSGRQALAAASLVGGVCALGGRSNSSCGSATVAADFFDLGAERWLDLPPLIVPRAFHAAAALDGKIYVLGGMDADGRRLASVDWLDPREGRWQSAPSLLSPRSALAACALNGLYAVGGLDLNGATPRTEYLNVRLGAWISMPSMPTARGGLAASSFGGPHGVLVAIGGRRGAGLSAVERFLPRSASWSSIAPLPLARSALAAAPLDEQSLLVMGGLADTAGALSTVERFELRQRMT</sequence>
<feature type="region of interest" description="Disordered" evidence="1">
    <location>
        <begin position="407"/>
        <end position="431"/>
    </location>
</feature>
<feature type="compositionally biased region" description="Basic residues" evidence="1">
    <location>
        <begin position="1"/>
        <end position="10"/>
    </location>
</feature>
<feature type="compositionally biased region" description="Polar residues" evidence="1">
    <location>
        <begin position="330"/>
        <end position="341"/>
    </location>
</feature>
<feature type="region of interest" description="Disordered" evidence="1">
    <location>
        <begin position="287"/>
        <end position="390"/>
    </location>
</feature>
<feature type="domain" description="PARP catalytic" evidence="2">
    <location>
        <begin position="47"/>
        <end position="172"/>
    </location>
</feature>
<evidence type="ECO:0000256" key="1">
    <source>
        <dbReference type="SAM" id="MobiDB-lite"/>
    </source>
</evidence>
<dbReference type="SMART" id="SM00612">
    <property type="entry name" value="Kelch"/>
    <property type="match status" value="5"/>
</dbReference>
<evidence type="ECO:0000259" key="2">
    <source>
        <dbReference type="Pfam" id="PF00644"/>
    </source>
</evidence>
<evidence type="ECO:0000313" key="4">
    <source>
        <dbReference type="EMBL" id="CAL1158609.1"/>
    </source>
</evidence>
<dbReference type="InterPro" id="IPR052392">
    <property type="entry name" value="Kelch-BTB_domain-containing"/>
</dbReference>
<dbReference type="SUPFAM" id="SSF50965">
    <property type="entry name" value="Galactose oxidase, central domain"/>
    <property type="match status" value="1"/>
</dbReference>
<name>A0A9P1D9L9_9DINO</name>
<dbReference type="EMBL" id="CAMXCT030003583">
    <property type="protein sequence ID" value="CAL4792546.1"/>
    <property type="molecule type" value="Genomic_DNA"/>
</dbReference>
<dbReference type="Proteomes" id="UP001152797">
    <property type="component" value="Unassembled WGS sequence"/>
</dbReference>
<dbReference type="AlphaFoldDB" id="A0A9P1D9L9"/>
<evidence type="ECO:0000313" key="3">
    <source>
        <dbReference type="EMBL" id="CAI4005234.1"/>
    </source>
</evidence>
<dbReference type="Pfam" id="PF01344">
    <property type="entry name" value="Kelch_1"/>
    <property type="match status" value="1"/>
</dbReference>
<dbReference type="InterPro" id="IPR006652">
    <property type="entry name" value="Kelch_1"/>
</dbReference>
<evidence type="ECO:0000313" key="5">
    <source>
        <dbReference type="EMBL" id="CAL4792546.1"/>
    </source>
</evidence>
<comment type="caution">
    <text evidence="3">The sequence shown here is derived from an EMBL/GenBank/DDBJ whole genome shotgun (WGS) entry which is preliminary data.</text>
</comment>
<keyword evidence="6" id="KW-1185">Reference proteome</keyword>
<dbReference type="EMBL" id="CAMXCT010003583">
    <property type="protein sequence ID" value="CAI4005234.1"/>
    <property type="molecule type" value="Genomic_DNA"/>
</dbReference>
<feature type="compositionally biased region" description="Basic and acidic residues" evidence="1">
    <location>
        <begin position="287"/>
        <end position="296"/>
    </location>
</feature>
<proteinExistence type="predicted"/>
<dbReference type="Pfam" id="PF00644">
    <property type="entry name" value="PARP"/>
    <property type="match status" value="1"/>
</dbReference>
<feature type="region of interest" description="Disordered" evidence="1">
    <location>
        <begin position="1"/>
        <end position="22"/>
    </location>
</feature>
<dbReference type="InterPro" id="IPR015915">
    <property type="entry name" value="Kelch-typ_b-propeller"/>
</dbReference>
<dbReference type="SUPFAM" id="SSF56399">
    <property type="entry name" value="ADP-ribosylation"/>
    <property type="match status" value="1"/>
</dbReference>
<reference evidence="3" key="1">
    <citation type="submission" date="2022-10" db="EMBL/GenBank/DDBJ databases">
        <authorList>
            <person name="Chen Y."/>
            <person name="Dougan E. K."/>
            <person name="Chan C."/>
            <person name="Rhodes N."/>
            <person name="Thang M."/>
        </authorList>
    </citation>
    <scope>NUCLEOTIDE SEQUENCE</scope>
</reference>